<evidence type="ECO:0000256" key="3">
    <source>
        <dbReference type="ARBA" id="ARBA00023251"/>
    </source>
</evidence>
<evidence type="ECO:0000256" key="1">
    <source>
        <dbReference type="ARBA" id="ARBA00011051"/>
    </source>
</evidence>
<dbReference type="AlphaFoldDB" id="A0A380TE23"/>
<evidence type="ECO:0000259" key="4">
    <source>
        <dbReference type="PROSITE" id="PS51819"/>
    </source>
</evidence>
<organism evidence="5">
    <name type="scientific">metagenome</name>
    <dbReference type="NCBI Taxonomy" id="256318"/>
    <lineage>
        <taxon>unclassified sequences</taxon>
        <taxon>metagenomes</taxon>
    </lineage>
</organism>
<evidence type="ECO:0000313" key="5">
    <source>
        <dbReference type="EMBL" id="SUS05893.1"/>
    </source>
</evidence>
<gene>
    <name evidence="5" type="ORF">DF3PB_220030</name>
</gene>
<dbReference type="InterPro" id="IPR029068">
    <property type="entry name" value="Glyas_Bleomycin-R_OHBP_Dase"/>
</dbReference>
<keyword evidence="3" id="KW-0046">Antibiotic resistance</keyword>
<accession>A0A380TE23</accession>
<dbReference type="InterPro" id="IPR037523">
    <property type="entry name" value="VOC_core"/>
</dbReference>
<feature type="domain" description="VOC" evidence="4">
    <location>
        <begin position="3"/>
        <end position="122"/>
    </location>
</feature>
<dbReference type="CDD" id="cd08349">
    <property type="entry name" value="BLMA_like"/>
    <property type="match status" value="1"/>
</dbReference>
<evidence type="ECO:0000256" key="2">
    <source>
        <dbReference type="ARBA" id="ARBA00021572"/>
    </source>
</evidence>
<dbReference type="InterPro" id="IPR004360">
    <property type="entry name" value="Glyas_Fos-R_dOase_dom"/>
</dbReference>
<reference evidence="5" key="1">
    <citation type="submission" date="2018-07" db="EMBL/GenBank/DDBJ databases">
        <authorList>
            <person name="Quirk P.G."/>
            <person name="Krulwich T.A."/>
        </authorList>
    </citation>
    <scope>NUCLEOTIDE SEQUENCE</scope>
</reference>
<sequence>MTKIHQITPFLHVRSLEETLAFFCDVLAFELRLREHGYAYVDLAGCGVRMLEEPGRGLAVDGKARVAVYVDVSGIDALHATLEPALARLPRDRVEPLTEKPWRQREFQVRMPDGDWLTFGEAVA</sequence>
<name>A0A380TE23_9ZZZZ</name>
<dbReference type="GO" id="GO:0046677">
    <property type="term" value="P:response to antibiotic"/>
    <property type="evidence" value="ECO:0007669"/>
    <property type="project" value="UniProtKB-KW"/>
</dbReference>
<proteinExistence type="inferred from homology"/>
<dbReference type="Pfam" id="PF00903">
    <property type="entry name" value="Glyoxalase"/>
    <property type="match status" value="1"/>
</dbReference>
<comment type="similarity">
    <text evidence="1">Belongs to the bleomycin resistance protein family.</text>
</comment>
<dbReference type="PROSITE" id="PS51819">
    <property type="entry name" value="VOC"/>
    <property type="match status" value="1"/>
</dbReference>
<dbReference type="EMBL" id="UIDG01000135">
    <property type="protein sequence ID" value="SUS05893.1"/>
    <property type="molecule type" value="Genomic_DNA"/>
</dbReference>
<protein>
    <recommendedName>
        <fullName evidence="2">Bleomycin resistance protein</fullName>
    </recommendedName>
</protein>
<dbReference type="InterPro" id="IPR000335">
    <property type="entry name" value="Bleomycin-R"/>
</dbReference>
<dbReference type="SUPFAM" id="SSF54593">
    <property type="entry name" value="Glyoxalase/Bleomycin resistance protein/Dihydroxybiphenyl dioxygenase"/>
    <property type="match status" value="1"/>
</dbReference>
<dbReference type="Gene3D" id="3.10.180.10">
    <property type="entry name" value="2,3-Dihydroxybiphenyl 1,2-Dioxygenase, domain 1"/>
    <property type="match status" value="1"/>
</dbReference>